<accession>A0A430AJY6</accession>
<evidence type="ECO:0000313" key="12">
    <source>
        <dbReference type="EMBL" id="RSU08410.1"/>
    </source>
</evidence>
<dbReference type="GO" id="GO:0046872">
    <property type="term" value="F:metal ion binding"/>
    <property type="evidence" value="ECO:0007669"/>
    <property type="project" value="UniProtKB-UniRule"/>
</dbReference>
<dbReference type="Pfam" id="PF00762">
    <property type="entry name" value="Ferrochelatase"/>
    <property type="match status" value="1"/>
</dbReference>
<dbReference type="PANTHER" id="PTHR11108:SF1">
    <property type="entry name" value="FERROCHELATASE, MITOCHONDRIAL"/>
    <property type="match status" value="1"/>
</dbReference>
<feature type="binding site" evidence="10">
    <location>
        <position position="273"/>
    </location>
    <ligand>
        <name>Fe(2+)</name>
        <dbReference type="ChEBI" id="CHEBI:29033"/>
    </ligand>
</feature>
<keyword evidence="3 10" id="KW-0963">Cytoplasm</keyword>
<feature type="binding site" evidence="10">
    <location>
        <position position="194"/>
    </location>
    <ligand>
        <name>Fe(2+)</name>
        <dbReference type="ChEBI" id="CHEBI:29033"/>
    </ligand>
</feature>
<comment type="caution">
    <text evidence="12">The sequence shown here is derived from an EMBL/GenBank/DDBJ whole genome shotgun (WGS) entry which is preliminary data.</text>
</comment>
<keyword evidence="5 10" id="KW-0408">Iron</keyword>
<dbReference type="Proteomes" id="UP000288669">
    <property type="component" value="Unassembled WGS sequence"/>
</dbReference>
<evidence type="ECO:0000256" key="3">
    <source>
        <dbReference type="ARBA" id="ARBA00022490"/>
    </source>
</evidence>
<dbReference type="AlphaFoldDB" id="A0A430AJY6"/>
<dbReference type="InterPro" id="IPR033659">
    <property type="entry name" value="Ferrochelatase_N"/>
</dbReference>
<dbReference type="PROSITE" id="PS00534">
    <property type="entry name" value="FERROCHELATASE"/>
    <property type="match status" value="1"/>
</dbReference>
<evidence type="ECO:0000256" key="11">
    <source>
        <dbReference type="RuleBase" id="RU000607"/>
    </source>
</evidence>
<dbReference type="NCBIfam" id="TIGR00109">
    <property type="entry name" value="hemH"/>
    <property type="match status" value="1"/>
</dbReference>
<organism evidence="12 13">
    <name type="scientific">Vagococcus entomophilus</name>
    <dbReference type="NCBI Taxonomy" id="1160095"/>
    <lineage>
        <taxon>Bacteria</taxon>
        <taxon>Bacillati</taxon>
        <taxon>Bacillota</taxon>
        <taxon>Bacilli</taxon>
        <taxon>Lactobacillales</taxon>
        <taxon>Enterococcaceae</taxon>
        <taxon>Vagococcus</taxon>
    </lineage>
</organism>
<evidence type="ECO:0000256" key="2">
    <source>
        <dbReference type="ARBA" id="ARBA00007718"/>
    </source>
</evidence>
<dbReference type="InterPro" id="IPR019772">
    <property type="entry name" value="Ferrochelatase_AS"/>
</dbReference>
<dbReference type="SUPFAM" id="SSF53800">
    <property type="entry name" value="Chelatase"/>
    <property type="match status" value="1"/>
</dbReference>
<protein>
    <recommendedName>
        <fullName evidence="10">Coproporphyrin III ferrochelatase</fullName>
        <ecNumber evidence="10">4.99.1.9</ecNumber>
    </recommendedName>
</protein>
<comment type="caution">
    <text evidence="10">Lacks conserved residue(s) required for the propagation of feature annotation.</text>
</comment>
<keyword evidence="7 10" id="KW-0456">Lyase</keyword>
<comment type="function">
    <text evidence="10 11">Involved in coproporphyrin-dependent heme b biosynthesis. Catalyzes the insertion of ferrous iron into coproporphyrin III to form Fe-coproporphyrin III.</text>
</comment>
<dbReference type="CDD" id="cd00419">
    <property type="entry name" value="Ferrochelatase_C"/>
    <property type="match status" value="1"/>
</dbReference>
<evidence type="ECO:0000256" key="6">
    <source>
        <dbReference type="ARBA" id="ARBA00023133"/>
    </source>
</evidence>
<comment type="subcellular location">
    <subcellularLocation>
        <location evidence="10 11">Cytoplasm</location>
    </subcellularLocation>
</comment>
<comment type="catalytic activity">
    <reaction evidence="9">
        <text>Fe-coproporphyrin III + 2 H(+) = coproporphyrin III + Fe(2+)</text>
        <dbReference type="Rhea" id="RHEA:49572"/>
        <dbReference type="ChEBI" id="CHEBI:15378"/>
        <dbReference type="ChEBI" id="CHEBI:29033"/>
        <dbReference type="ChEBI" id="CHEBI:68438"/>
        <dbReference type="ChEBI" id="CHEBI:131725"/>
        <dbReference type="EC" id="4.99.1.9"/>
    </reaction>
    <physiologicalReaction direction="right-to-left" evidence="9">
        <dbReference type="Rhea" id="RHEA:49574"/>
    </physiologicalReaction>
</comment>
<dbReference type="GO" id="GO:0004325">
    <property type="term" value="F:ferrochelatase activity"/>
    <property type="evidence" value="ECO:0007669"/>
    <property type="project" value="UniProtKB-UniRule"/>
</dbReference>
<dbReference type="HAMAP" id="MF_00323">
    <property type="entry name" value="Ferrochelatase"/>
    <property type="match status" value="1"/>
</dbReference>
<keyword evidence="4 10" id="KW-0479">Metal-binding</keyword>
<evidence type="ECO:0000256" key="10">
    <source>
        <dbReference type="HAMAP-Rule" id="MF_00323"/>
    </source>
</evidence>
<dbReference type="InterPro" id="IPR033644">
    <property type="entry name" value="Ferrochelatase_C"/>
</dbReference>
<dbReference type="CDD" id="cd03411">
    <property type="entry name" value="Ferrochelatase_N"/>
    <property type="match status" value="1"/>
</dbReference>
<evidence type="ECO:0000256" key="4">
    <source>
        <dbReference type="ARBA" id="ARBA00022723"/>
    </source>
</evidence>
<name>A0A430AJY6_9ENTE</name>
<dbReference type="InterPro" id="IPR001015">
    <property type="entry name" value="Ferrochelatase"/>
</dbReference>
<evidence type="ECO:0000256" key="9">
    <source>
        <dbReference type="ARBA" id="ARBA00024536"/>
    </source>
</evidence>
<dbReference type="UniPathway" id="UPA00252"/>
<comment type="pathway">
    <text evidence="1 10 11">Porphyrin-containing compound metabolism; protoheme biosynthesis.</text>
</comment>
<dbReference type="RefSeq" id="WP_126822986.1">
    <property type="nucleotide sequence ID" value="NZ_JBHLWU010000001.1"/>
</dbReference>
<dbReference type="EC" id="4.99.1.9" evidence="10"/>
<dbReference type="FunFam" id="3.40.50.1400:FF:000002">
    <property type="entry name" value="Ferrochelatase"/>
    <property type="match status" value="1"/>
</dbReference>
<comment type="similarity">
    <text evidence="2 10 11">Belongs to the ferrochelatase family.</text>
</comment>
<dbReference type="Gene3D" id="3.40.50.1400">
    <property type="match status" value="2"/>
</dbReference>
<evidence type="ECO:0000256" key="8">
    <source>
        <dbReference type="ARBA" id="ARBA00023244"/>
    </source>
</evidence>
<evidence type="ECO:0000313" key="13">
    <source>
        <dbReference type="Proteomes" id="UP000288669"/>
    </source>
</evidence>
<evidence type="ECO:0000256" key="5">
    <source>
        <dbReference type="ARBA" id="ARBA00023004"/>
    </source>
</evidence>
<dbReference type="OrthoDB" id="9809741at2"/>
<dbReference type="GO" id="GO:0005737">
    <property type="term" value="C:cytoplasm"/>
    <property type="evidence" value="ECO:0007669"/>
    <property type="project" value="UniProtKB-SubCell"/>
</dbReference>
<dbReference type="EMBL" id="NGJZ01000001">
    <property type="protein sequence ID" value="RSU08410.1"/>
    <property type="molecule type" value="Genomic_DNA"/>
</dbReference>
<evidence type="ECO:0000256" key="1">
    <source>
        <dbReference type="ARBA" id="ARBA00004744"/>
    </source>
</evidence>
<keyword evidence="8 10" id="KW-0627">Porphyrin biosynthesis</keyword>
<dbReference type="GO" id="GO:0006783">
    <property type="term" value="P:heme biosynthetic process"/>
    <property type="evidence" value="ECO:0007669"/>
    <property type="project" value="UniProtKB-UniRule"/>
</dbReference>
<sequence length="314" mass="36246">MEQQGKKGVMIVNLGTPSLPNKKEVRLFLKKFLSDKRVIDLPRFVWLPILHGIILNVRPKKSAKLYQEIWQEEGSPLKIYTEAQQKSLQKELADYSVKYAMSYSNPTIEQVLAEFDQQKVDDLTVIPLYPQYSTTTTASIYDCVTQYYQKKSHLPTLHFINDYCDHPLYIELLIKQIKKVLVQEKIDLLLFSYHGIPVSYVTKGDDYPNRCNRTTKAVMSHFTELPYQQTFQSKFGPSQWLTPATDETLKKLPSQGIKKIAVITPGFVSDCLETIEEIESENKGYFIDNGGETFHYIHPFNADPDFSRFLAQLV</sequence>
<proteinExistence type="inferred from homology"/>
<dbReference type="PANTHER" id="PTHR11108">
    <property type="entry name" value="FERROCHELATASE"/>
    <property type="match status" value="1"/>
</dbReference>
<keyword evidence="6 10" id="KW-0350">Heme biosynthesis</keyword>
<evidence type="ECO:0000256" key="7">
    <source>
        <dbReference type="ARBA" id="ARBA00023239"/>
    </source>
</evidence>
<keyword evidence="13" id="KW-1185">Reference proteome</keyword>
<reference evidence="12 13" key="1">
    <citation type="submission" date="2017-05" db="EMBL/GenBank/DDBJ databases">
        <title>Vagococcus spp. assemblies.</title>
        <authorList>
            <person name="Gulvik C.A."/>
        </authorList>
    </citation>
    <scope>NUCLEOTIDE SEQUENCE [LARGE SCALE GENOMIC DNA]</scope>
    <source>
        <strain evidence="12 13">DSM 24756</strain>
    </source>
</reference>
<gene>
    <name evidence="10" type="primary">cpfC</name>
    <name evidence="12" type="ORF">CBF30_03995</name>
</gene>